<dbReference type="SMART" id="SM00248">
    <property type="entry name" value="ANK"/>
    <property type="match status" value="28"/>
</dbReference>
<feature type="repeat" description="ANK" evidence="3">
    <location>
        <begin position="1531"/>
        <end position="1563"/>
    </location>
</feature>
<feature type="repeat" description="ANK" evidence="3">
    <location>
        <begin position="1132"/>
        <end position="1164"/>
    </location>
</feature>
<dbReference type="Gene3D" id="3.40.50.1580">
    <property type="entry name" value="Nucleoside phosphorylase domain"/>
    <property type="match status" value="1"/>
</dbReference>
<dbReference type="EMBL" id="WIWV01000111">
    <property type="protein sequence ID" value="KAF7713630.1"/>
    <property type="molecule type" value="Genomic_DNA"/>
</dbReference>
<feature type="repeat" description="ANK" evidence="3">
    <location>
        <begin position="1497"/>
        <end position="1529"/>
    </location>
</feature>
<dbReference type="Gene3D" id="3.40.50.300">
    <property type="entry name" value="P-loop containing nucleotide triphosphate hydrolases"/>
    <property type="match status" value="1"/>
</dbReference>
<feature type="repeat" description="ANK" evidence="3">
    <location>
        <begin position="1264"/>
        <end position="1296"/>
    </location>
</feature>
<name>A0A8J8W1Z1_9EURO</name>
<evidence type="ECO:0000259" key="7">
    <source>
        <dbReference type="Pfam" id="PF24883"/>
    </source>
</evidence>
<evidence type="ECO:0000259" key="5">
    <source>
        <dbReference type="Pfam" id="PF01048"/>
    </source>
</evidence>
<feature type="repeat" description="ANK" evidence="3">
    <location>
        <begin position="1630"/>
        <end position="1662"/>
    </location>
</feature>
<feature type="repeat" description="ANK" evidence="3">
    <location>
        <begin position="1033"/>
        <end position="1065"/>
    </location>
</feature>
<dbReference type="PRINTS" id="PR01415">
    <property type="entry name" value="ANKYRIN"/>
</dbReference>
<evidence type="ECO:0000256" key="2">
    <source>
        <dbReference type="ARBA" id="ARBA00023043"/>
    </source>
</evidence>
<feature type="repeat" description="ANK" evidence="3">
    <location>
        <begin position="1697"/>
        <end position="1729"/>
    </location>
</feature>
<dbReference type="InterPro" id="IPR000845">
    <property type="entry name" value="Nucleoside_phosphorylase_d"/>
</dbReference>
<comment type="caution">
    <text evidence="8">The sequence shown here is derived from an EMBL/GenBank/DDBJ whole genome shotgun (WGS) entry which is preliminary data.</text>
</comment>
<dbReference type="OrthoDB" id="195446at2759"/>
<dbReference type="InterPro" id="IPR035994">
    <property type="entry name" value="Nucleoside_phosphorylase_sf"/>
</dbReference>
<dbReference type="Pfam" id="PF12796">
    <property type="entry name" value="Ank_2"/>
    <property type="match status" value="8"/>
</dbReference>
<organism evidence="8 9">
    <name type="scientific">Penicillium ucsense</name>
    <dbReference type="NCBI Taxonomy" id="2839758"/>
    <lineage>
        <taxon>Eukaryota</taxon>
        <taxon>Fungi</taxon>
        <taxon>Dikarya</taxon>
        <taxon>Ascomycota</taxon>
        <taxon>Pezizomycotina</taxon>
        <taxon>Eurotiomycetes</taxon>
        <taxon>Eurotiomycetidae</taxon>
        <taxon>Eurotiales</taxon>
        <taxon>Aspergillaceae</taxon>
        <taxon>Penicillium</taxon>
    </lineage>
</organism>
<feature type="repeat" description="ANK" evidence="3">
    <location>
        <begin position="1597"/>
        <end position="1629"/>
    </location>
</feature>
<feature type="repeat" description="ANK" evidence="3">
    <location>
        <begin position="1464"/>
        <end position="1496"/>
    </location>
</feature>
<feature type="repeat" description="ANK" evidence="3">
    <location>
        <begin position="1330"/>
        <end position="1351"/>
    </location>
</feature>
<feature type="repeat" description="ANK" evidence="3">
    <location>
        <begin position="1066"/>
        <end position="1098"/>
    </location>
</feature>
<feature type="repeat" description="ANK" evidence="3">
    <location>
        <begin position="1663"/>
        <end position="1695"/>
    </location>
</feature>
<evidence type="ECO:0000256" key="1">
    <source>
        <dbReference type="ARBA" id="ARBA00022737"/>
    </source>
</evidence>
<feature type="repeat" description="ANK" evidence="3">
    <location>
        <begin position="1297"/>
        <end position="1329"/>
    </location>
</feature>
<dbReference type="Pfam" id="PF22939">
    <property type="entry name" value="WHD_GPIID"/>
    <property type="match status" value="1"/>
</dbReference>
<dbReference type="SUPFAM" id="SSF52540">
    <property type="entry name" value="P-loop containing nucleoside triphosphate hydrolases"/>
    <property type="match status" value="1"/>
</dbReference>
<feature type="domain" description="Nucleoside phosphorylase" evidence="5">
    <location>
        <begin position="253"/>
        <end position="338"/>
    </location>
</feature>
<accession>A0A8J8W1Z1</accession>
<feature type="repeat" description="ANK" evidence="3">
    <location>
        <begin position="1730"/>
        <end position="1762"/>
    </location>
</feature>
<dbReference type="InterPro" id="IPR036770">
    <property type="entry name" value="Ankyrin_rpt-contain_sf"/>
</dbReference>
<feature type="region of interest" description="Disordered" evidence="4">
    <location>
        <begin position="205"/>
        <end position="239"/>
    </location>
</feature>
<keyword evidence="2 3" id="KW-0040">ANK repeat</keyword>
<feature type="repeat" description="ANK" evidence="3">
    <location>
        <begin position="1764"/>
        <end position="1796"/>
    </location>
</feature>
<dbReference type="Pfam" id="PF01048">
    <property type="entry name" value="PNP_UDP_1"/>
    <property type="match status" value="1"/>
</dbReference>
<feature type="domain" description="GPI inositol-deacylase winged helix" evidence="6">
    <location>
        <begin position="683"/>
        <end position="759"/>
    </location>
</feature>
<protein>
    <recommendedName>
        <fullName evidence="10">Nucleoside phosphorylase domain-containing protein</fullName>
    </recommendedName>
</protein>
<dbReference type="PANTHER" id="PTHR24198">
    <property type="entry name" value="ANKYRIN REPEAT AND PROTEIN KINASE DOMAIN-CONTAINING PROTEIN"/>
    <property type="match status" value="1"/>
</dbReference>
<sequence length="1821" mass="199067">MASHPLIEPKSREQYTVGWVCALPKEQTAATAMLDQRHCDLPKPVNDPNVYTLGSIGKHNVVITCLPKKQIGPSQAAAVAARMVAAFPSIKFGLMVGIGGGIPTKVRLGDVVVSTPTGQFPGVVQWDFGKAKEGGIFERTGALNNPPTLLLAALSRLETEHEMSGSRIPAYLDEMAEKWPRLVTKYLRSDLLEDNLFRANYPHLERPVDNSDRTSDDDRMNADGEVVEEEEEQEEEQGQTCRFCDKTKLVKRKPRGMRVHFGLVASGNQVIKDASLRQKLNQDLGGQVLCIEMEAAGLMNDFPCLVIRGICDYADSHKNDAWQEHAAAVAAAFAKELLECVQPSEVDSARPAKEILGQILESVSEAAEDIQCIRTFLGSKEDLEVLEWFAPTTYGPQQSDHLSRRREGTGRWFIESVEFQTWLSTEKQILFCPGIPGAGKTILSAIVIDELGRRYYQTKNIGIAYVYCNFRQQAEQTVGKLLANLLRQLASNLPFLPACLKEVYNFHRFKQTKPLPEDILGLLKIVSTSYLRTFIIIDALDECGVSNGCRSRLLSAISSLEMYNANILVTSRPIPEIVDHFSGKPNLQIHARDEDVRSFLDGEMFRLPSFVASNAKLQDAIKSEIVESVDGMFLLAQLHLDLLVGERSEKAIRLALENLPTGSEAYEKAYGDAMKRIEGLIEKERILAKEVLSWITCAKKALTITELQHALAVEIGEDEIDEANMPDIEYMVSLCAGLVTVDKNSRIIRLVHYTTQRYFEQTSSIWFPHAHSYIAEICTSYLSLRAFASGNCSTWTQLKERRSLYPLYEYAAFNWGCHVRCAARCSPCVIRFLQMPAHIEASRQAFCLNYAFDHTWVFSRDIHEYRSTVTGLHLAAEFGVEEACVILCKTTPINVQDTWLRTPLSYAAQNGHDAIVELLLENGADIEMSDDKSRSPLLFAALENHLSVIKTLINHNAIVTATDQYGDTPLKWAMIHNNELAAMLLLEKDTGADALHNSHPEAFHWAAKLGFVSILQLLHKNGMDVNAVKDHGSQPSALIQAAAKGHEAAVKFLLEAGANAHLADTAGDTPLSSAARGGYVDVVRLLLNSGADPNARIERARTPLVLAVLKENFTMVKLLVENNADVNLQDGQGWTPLISAVLKGNIEIAKLLLQYGASCTRGDILGRTPLVSASMKGHESLVSLLLEYGSDVNSEDSVGRTPLVSAALGGHQAVAQILLDTFVDVNAKDRTGRTPLISAALKGHFAMVKLFLENGADADGTDELGCTPLSYVASRGQKEEVALLLQYNASVNSKDLNGRTPLWRAAEKEYEGVVELLLEHGAEVNIEDNNGDTPLSMAVRGGHITIVRLFLAHAQGSVATNIEHARSLLLWAVKNSHDTVVSRLILDGLDVNFVDIEHGRSPLDWAVGNGNIMVVKLLLAANARLDLADGSGQTPLHRAGEKGYDAVVELLLLENAEVDAADCHGQTPLLRAAGSGHVSIVLQLLAKSAVFEIPDQYGQTALFHAAKNGHEIIVKTLLDRGAIIDAADRIHKRTPLSIAALNGHEPVVDLLLEYGAEADCKDHLNRTPLMLAALNGHENVVKMILSFCVSIESRDVYGRTPLYWAVYSGNVTTAAALLQNLANSNSRDNNGRSALTLAIERDQEAVVKLLLDHGAFVDSTGGDGQTPLSVAAELGRVGAVKLLLESGAYVDSIDFEYGRSPLWRASARGHTEVVKLLLDHGAFVDSTGGDGQTPLSVAAELGRVGAVKLLLESGAYVDSIDVEYGRSPLWRASERGHTEVVKLLLAHDADVDLADNDGRKPVFRAAANNHEEVVDLLGGGL</sequence>
<evidence type="ECO:0000313" key="9">
    <source>
        <dbReference type="Proteomes" id="UP000631181"/>
    </source>
</evidence>
<feature type="repeat" description="ANK" evidence="3">
    <location>
        <begin position="932"/>
        <end position="964"/>
    </location>
</feature>
<dbReference type="Gene3D" id="1.25.40.20">
    <property type="entry name" value="Ankyrin repeat-containing domain"/>
    <property type="match status" value="5"/>
</dbReference>
<keyword evidence="1" id="KW-0677">Repeat</keyword>
<dbReference type="Proteomes" id="UP000631181">
    <property type="component" value="Unassembled WGS sequence"/>
</dbReference>
<feature type="repeat" description="ANK" evidence="3">
    <location>
        <begin position="1198"/>
        <end position="1230"/>
    </location>
</feature>
<feature type="repeat" description="ANK" evidence="3">
    <location>
        <begin position="1398"/>
        <end position="1430"/>
    </location>
</feature>
<feature type="repeat" description="ANK" evidence="3">
    <location>
        <begin position="1564"/>
        <end position="1596"/>
    </location>
</feature>
<dbReference type="InterPro" id="IPR002110">
    <property type="entry name" value="Ankyrin_rpt"/>
</dbReference>
<dbReference type="SUPFAM" id="SSF48403">
    <property type="entry name" value="Ankyrin repeat"/>
    <property type="match status" value="3"/>
</dbReference>
<evidence type="ECO:0000256" key="3">
    <source>
        <dbReference type="PROSITE-ProRule" id="PRU00023"/>
    </source>
</evidence>
<dbReference type="PROSITE" id="PS50297">
    <property type="entry name" value="ANK_REP_REGION"/>
    <property type="match status" value="23"/>
</dbReference>
<keyword evidence="9" id="KW-1185">Reference proteome</keyword>
<feature type="repeat" description="ANK" evidence="3">
    <location>
        <begin position="1231"/>
        <end position="1263"/>
    </location>
</feature>
<feature type="repeat" description="ANK" evidence="3">
    <location>
        <begin position="1431"/>
        <end position="1463"/>
    </location>
</feature>
<feature type="repeat" description="ANK" evidence="3">
    <location>
        <begin position="901"/>
        <end position="931"/>
    </location>
</feature>
<feature type="compositionally biased region" description="Acidic residues" evidence="4">
    <location>
        <begin position="225"/>
        <end position="237"/>
    </location>
</feature>
<evidence type="ECO:0008006" key="10">
    <source>
        <dbReference type="Google" id="ProtNLM"/>
    </source>
</evidence>
<dbReference type="Pfam" id="PF24883">
    <property type="entry name" value="NPHP3_N"/>
    <property type="match status" value="1"/>
</dbReference>
<dbReference type="InterPro" id="IPR027417">
    <property type="entry name" value="P-loop_NTPase"/>
</dbReference>
<evidence type="ECO:0000259" key="6">
    <source>
        <dbReference type="Pfam" id="PF22939"/>
    </source>
</evidence>
<reference evidence="8" key="1">
    <citation type="journal article" date="2020" name="Front. Microbiol.">
        <title>Gene regulatory networks of Penicillium echinulatum 2HH and Penicillium oxalicum 114-2 inferred by a computational biology approach.</title>
        <authorList>
            <person name="Lenz A.R."/>
            <person name="Galan-Vasquez E."/>
            <person name="Balbinot E."/>
            <person name="De Abreu F.P."/>
            <person name="De Oliveira N.S."/>
            <person name="Da Rosa L.O."/>
            <person name="De Avila E Silva S."/>
            <person name="Camassola M."/>
            <person name="Dillon A.J.P."/>
            <person name="Perez-Rueda E."/>
        </authorList>
    </citation>
    <scope>NUCLEOTIDE SEQUENCE</scope>
    <source>
        <strain evidence="8">S1M29</strain>
    </source>
</reference>
<dbReference type="SUPFAM" id="SSF53167">
    <property type="entry name" value="Purine and uridine phosphorylases"/>
    <property type="match status" value="1"/>
</dbReference>
<proteinExistence type="predicted"/>
<dbReference type="InterPro" id="IPR054471">
    <property type="entry name" value="GPIID_WHD"/>
</dbReference>
<dbReference type="Pfam" id="PF00023">
    <property type="entry name" value="Ank"/>
    <property type="match status" value="6"/>
</dbReference>
<feature type="repeat" description="ANK" evidence="3">
    <location>
        <begin position="1099"/>
        <end position="1131"/>
    </location>
</feature>
<evidence type="ECO:0000313" key="8">
    <source>
        <dbReference type="EMBL" id="KAF7713630.1"/>
    </source>
</evidence>
<dbReference type="GO" id="GO:0003824">
    <property type="term" value="F:catalytic activity"/>
    <property type="evidence" value="ECO:0007669"/>
    <property type="project" value="InterPro"/>
</dbReference>
<feature type="compositionally biased region" description="Basic and acidic residues" evidence="4">
    <location>
        <begin position="205"/>
        <end position="222"/>
    </location>
</feature>
<dbReference type="InterPro" id="IPR056884">
    <property type="entry name" value="NPHP3-like_N"/>
</dbReference>
<evidence type="ECO:0000256" key="4">
    <source>
        <dbReference type="SAM" id="MobiDB-lite"/>
    </source>
</evidence>
<gene>
    <name evidence="8" type="ORF">PECM_000854</name>
</gene>
<feature type="domain" description="Nephrocystin 3-like N-terminal" evidence="7">
    <location>
        <begin position="408"/>
        <end position="572"/>
    </location>
</feature>
<dbReference type="PROSITE" id="PS50088">
    <property type="entry name" value="ANK_REPEAT"/>
    <property type="match status" value="24"/>
</dbReference>
<dbReference type="GO" id="GO:0009116">
    <property type="term" value="P:nucleoside metabolic process"/>
    <property type="evidence" value="ECO:0007669"/>
    <property type="project" value="InterPro"/>
</dbReference>
<feature type="repeat" description="ANK" evidence="3">
    <location>
        <begin position="1165"/>
        <end position="1197"/>
    </location>
</feature>
<dbReference type="PANTHER" id="PTHR24198:SF165">
    <property type="entry name" value="ANKYRIN REPEAT-CONTAINING PROTEIN-RELATED"/>
    <property type="match status" value="1"/>
</dbReference>